<dbReference type="Pfam" id="PF09931">
    <property type="entry name" value="Phage_phiJL001_Gp84_N"/>
    <property type="match status" value="1"/>
</dbReference>
<proteinExistence type="predicted"/>
<evidence type="ECO:0000313" key="4">
    <source>
        <dbReference type="Proteomes" id="UP000244817"/>
    </source>
</evidence>
<evidence type="ECO:0000313" key="3">
    <source>
        <dbReference type="EMBL" id="PVA08063.1"/>
    </source>
</evidence>
<dbReference type="Proteomes" id="UP000244817">
    <property type="component" value="Unassembled WGS sequence"/>
</dbReference>
<reference evidence="3 4" key="1">
    <citation type="submission" date="2018-04" db="EMBL/GenBank/DDBJ databases">
        <title>Pelagivirga bohaiensis gen. nov., sp. nov., a bacterium isolated from the Bohai Sea.</title>
        <authorList>
            <person name="Ji X."/>
        </authorList>
    </citation>
    <scope>NUCLEOTIDE SEQUENCE [LARGE SCALE GENOMIC DNA]</scope>
    <source>
        <strain evidence="3 4">BH-SD16</strain>
    </source>
</reference>
<keyword evidence="4" id="KW-1185">Reference proteome</keyword>
<accession>A0A2T7G0V7</accession>
<feature type="domain" description="Bacteriophage phiJL001 Gp84 C-terminal" evidence="2">
    <location>
        <begin position="192"/>
        <end position="273"/>
    </location>
</feature>
<gene>
    <name evidence="3" type="ORF">DC363_00755</name>
</gene>
<comment type="caution">
    <text evidence="3">The sequence shown here is derived from an EMBL/GenBank/DDBJ whole genome shotgun (WGS) entry which is preliminary data.</text>
</comment>
<protein>
    <recommendedName>
        <fullName evidence="2">Bacteriophage phiJL001 Gp84 C-terminal domain-containing protein</fullName>
    </recommendedName>
</protein>
<dbReference type="NCBIfam" id="TIGR02218">
    <property type="entry name" value="phg_TIGR02218"/>
    <property type="match status" value="1"/>
</dbReference>
<dbReference type="RefSeq" id="WP_108639217.1">
    <property type="nucleotide sequence ID" value="NZ_QCYG01000001.1"/>
</dbReference>
<sequence length="296" mass="32666">MSAFQEHLDQGLTTLARCWALTRRDGTVYGFTDHDRDLAFDGITFKADAGLTARAIISGTGLAVDNSEAMGALSDAAITEDDIEAGRFDGALVQAWLVNWADVAVRSLRFTGHIGELRREGGAFHAELRGLTEALNQPQGRVYQTPCSAILGDSRCRFDLETEGFHTEVAVEVLEEDRRFRFSDLRGFEPAWFERGRLVVLSGAAAGLVSVIKRDRFRDGVREVEIWEALRAPVVAGDRIRLEAGCDKRAETCKAKFSNFLNYQGFPDIPGDDWLMSTPSRGGQNTGGSQRREGLF</sequence>
<evidence type="ECO:0000256" key="1">
    <source>
        <dbReference type="SAM" id="MobiDB-lite"/>
    </source>
</evidence>
<feature type="compositionally biased region" description="Polar residues" evidence="1">
    <location>
        <begin position="277"/>
        <end position="289"/>
    </location>
</feature>
<organism evidence="3 4">
    <name type="scientific">Thalassorhabdomicrobium marinisediminis</name>
    <dbReference type="NCBI Taxonomy" id="2170577"/>
    <lineage>
        <taxon>Bacteria</taxon>
        <taxon>Pseudomonadati</taxon>
        <taxon>Pseudomonadota</taxon>
        <taxon>Alphaproteobacteria</taxon>
        <taxon>Rhodobacterales</taxon>
        <taxon>Paracoccaceae</taxon>
        <taxon>Thalassorhabdomicrobium</taxon>
    </lineage>
</organism>
<feature type="region of interest" description="Disordered" evidence="1">
    <location>
        <begin position="274"/>
        <end position="296"/>
    </location>
</feature>
<dbReference type="AlphaFoldDB" id="A0A2T7G0V7"/>
<dbReference type="Pfam" id="PF09356">
    <property type="entry name" value="Phage_BR0599"/>
    <property type="match status" value="1"/>
</dbReference>
<dbReference type="InterPro" id="IPR011928">
    <property type="entry name" value="Phage_phiJL001_Gp84"/>
</dbReference>
<dbReference type="OrthoDB" id="1633386at2"/>
<name>A0A2T7G0V7_9RHOB</name>
<dbReference type="EMBL" id="QCYG01000001">
    <property type="protein sequence ID" value="PVA08063.1"/>
    <property type="molecule type" value="Genomic_DNA"/>
</dbReference>
<evidence type="ECO:0000259" key="2">
    <source>
        <dbReference type="Pfam" id="PF09356"/>
    </source>
</evidence>
<dbReference type="InterPro" id="IPR018964">
    <property type="entry name" value="Phage_phiJL001_Gp84_C"/>
</dbReference>